<organism evidence="1 2">
    <name type="scientific">Chitinophaga dinghuensis</name>
    <dbReference type="NCBI Taxonomy" id="1539050"/>
    <lineage>
        <taxon>Bacteria</taxon>
        <taxon>Pseudomonadati</taxon>
        <taxon>Bacteroidota</taxon>
        <taxon>Chitinophagia</taxon>
        <taxon>Chitinophagales</taxon>
        <taxon>Chitinophagaceae</taxon>
        <taxon>Chitinophaga</taxon>
    </lineage>
</organism>
<reference evidence="1 2" key="1">
    <citation type="submission" date="2018-06" db="EMBL/GenBank/DDBJ databases">
        <title>Genomic Encyclopedia of Archaeal and Bacterial Type Strains, Phase II (KMG-II): from individual species to whole genera.</title>
        <authorList>
            <person name="Goeker M."/>
        </authorList>
    </citation>
    <scope>NUCLEOTIDE SEQUENCE [LARGE SCALE GENOMIC DNA]</scope>
    <source>
        <strain evidence="1 2">DSM 29821</strain>
    </source>
</reference>
<keyword evidence="2" id="KW-1185">Reference proteome</keyword>
<dbReference type="AlphaFoldDB" id="A0A327VTY7"/>
<dbReference type="RefSeq" id="WP_111593427.1">
    <property type="nucleotide sequence ID" value="NZ_QLMA01000006.1"/>
</dbReference>
<dbReference type="Proteomes" id="UP000249819">
    <property type="component" value="Unassembled WGS sequence"/>
</dbReference>
<gene>
    <name evidence="1" type="ORF">CLV59_1061</name>
</gene>
<accession>A0A327VTY7</accession>
<name>A0A327VTY7_9BACT</name>
<proteinExistence type="predicted"/>
<comment type="caution">
    <text evidence="1">The sequence shown here is derived from an EMBL/GenBank/DDBJ whole genome shotgun (WGS) entry which is preliminary data.</text>
</comment>
<sequence length="209" mass="24449">MQFNKRQAPDLYSPYATEANPAYFEKMHDVEWRGQLQSATGGRKFRIKYYGDLYTWEVKQQEAHQEMHRRNYGNNFNGLIVETNEAPELIYAVDVATGEEILLFDYCAHGYDNLFNNEWDLHKMPHRNAENIYKDAAGNEIFEVVVRTYNNIDYEDKDEGFVQENGLIKLMDGREVDIPYMQRNGFDAIAIVLYAENGDMVVVHQRELA</sequence>
<evidence type="ECO:0000313" key="2">
    <source>
        <dbReference type="Proteomes" id="UP000249819"/>
    </source>
</evidence>
<protein>
    <submittedName>
        <fullName evidence="1">Uncharacterized protein</fullName>
    </submittedName>
</protein>
<dbReference type="OrthoDB" id="7066494at2"/>
<evidence type="ECO:0000313" key="1">
    <source>
        <dbReference type="EMBL" id="RAJ78942.1"/>
    </source>
</evidence>
<dbReference type="EMBL" id="QLMA01000006">
    <property type="protein sequence ID" value="RAJ78942.1"/>
    <property type="molecule type" value="Genomic_DNA"/>
</dbReference>